<name>A0A7R8Z5Y6_TIMDO</name>
<organism evidence="2">
    <name type="scientific">Timema douglasi</name>
    <name type="common">Walking stick</name>
    <dbReference type="NCBI Taxonomy" id="61478"/>
    <lineage>
        <taxon>Eukaryota</taxon>
        <taxon>Metazoa</taxon>
        <taxon>Ecdysozoa</taxon>
        <taxon>Arthropoda</taxon>
        <taxon>Hexapoda</taxon>
        <taxon>Insecta</taxon>
        <taxon>Pterygota</taxon>
        <taxon>Neoptera</taxon>
        <taxon>Polyneoptera</taxon>
        <taxon>Phasmatodea</taxon>
        <taxon>Timematodea</taxon>
        <taxon>Timematoidea</taxon>
        <taxon>Timematidae</taxon>
        <taxon>Timema</taxon>
    </lineage>
</organism>
<accession>A0A7R8Z5Y6</accession>
<feature type="compositionally biased region" description="Basic and acidic residues" evidence="1">
    <location>
        <begin position="364"/>
        <end position="373"/>
    </location>
</feature>
<feature type="region of interest" description="Disordered" evidence="1">
    <location>
        <begin position="903"/>
        <end position="934"/>
    </location>
</feature>
<feature type="compositionally biased region" description="Basic and acidic residues" evidence="1">
    <location>
        <begin position="905"/>
        <end position="916"/>
    </location>
</feature>
<protein>
    <submittedName>
        <fullName evidence="2">Uncharacterized protein</fullName>
    </submittedName>
</protein>
<evidence type="ECO:0000313" key="2">
    <source>
        <dbReference type="EMBL" id="CAD7195733.1"/>
    </source>
</evidence>
<sequence>MRLWYQYSEVNLVVYHPVVQVLRPYQGPELWRDDVVKSRLDSLEALNISTQWTPSRLNDCLASPQTILYCSLGVSKIVTRLGTPALPVFQSPSTQIPGRRAPPRNDAASPRKLPPEGWFGNAGCPTEKRLASYIHQVPPSELEENAVVLFSTLILVLKGFSHPSNSVSLSARRVDTVIDRDLEAVSWYKDIDPGNSLPFYVAMGFPNFVIALLHLCDSKLVPVWWLDKKNITRYLSETLKEEALSANAENERATLVRRVTILFPDDSLLPGVSRPYLDMNGRSQKRTRFFFPVKMSYEKEQERLRKLLEELSDVDSDISELSDSDYGESDYCEENVHQSDSVQSDCNTDKRASERARKRLGGHTGERASERPHQWRNGTLHSIAFDWEIKVRRLSELKSLARSVWPPPKLAACNLTSAAKYPVFTRNQNTDGNNDEECVSNIVFTKDLQKESDSKEEIEDCTTARMLKGINKIIECEHENNPVKEEHFDGIEVGDDLLQEDNNVVSLEGLRYVARKYRSKYPDLGTSYEETSENNWIKTISKGGLREPSYKLFKAIQLAEQIFIQIHGDFFSKEDNILKMATEAVMEKTNEIPREMTSCAVADENEEPNDFTSYFFTSRGRPITSRSYSARRGGYQKRVCGVHSCTITIAMPGYTIVVLVDMHLMNGAAGNQPHGIMISAPDYEPRGPVLDSQLIPCVFSRKNGAIKSVDHSSSSANTALDSSERSKQLIGVRGLVWLGPTLYYKTSGSDDDADGETRQTKWHVIPVRSYGISQAQDSAQAPSLGKRARSAITCVSLPPHGYPHDTAQAPSLGKRARFVITCVALPPHGYPHDAVCRCRGEGRVGNHINLCRDRGLKPGPPAQKSDSLPLDRQVTYSIKMLSSFRDARSKRDVIAMFQGLNKGGGSKEGKVEEHYKLGGRGSSRRTSKRLEAPRSRKRNSSFHFLCWLDTCLSFAVHRLGAAFSQFVVSCESGGRWSS</sequence>
<evidence type="ECO:0000256" key="1">
    <source>
        <dbReference type="SAM" id="MobiDB-lite"/>
    </source>
</evidence>
<feature type="compositionally biased region" description="Acidic residues" evidence="1">
    <location>
        <begin position="318"/>
        <end position="333"/>
    </location>
</feature>
<proteinExistence type="predicted"/>
<feature type="region of interest" description="Disordered" evidence="1">
    <location>
        <begin position="89"/>
        <end position="112"/>
    </location>
</feature>
<feature type="region of interest" description="Disordered" evidence="1">
    <location>
        <begin position="318"/>
        <end position="375"/>
    </location>
</feature>
<reference evidence="2" key="1">
    <citation type="submission" date="2020-11" db="EMBL/GenBank/DDBJ databases">
        <authorList>
            <person name="Tran Van P."/>
        </authorList>
    </citation>
    <scope>NUCLEOTIDE SEQUENCE</scope>
</reference>
<dbReference type="EMBL" id="OA564871">
    <property type="protein sequence ID" value="CAD7195733.1"/>
    <property type="molecule type" value="Genomic_DNA"/>
</dbReference>
<dbReference type="AlphaFoldDB" id="A0A7R8Z5Y6"/>
<gene>
    <name evidence="2" type="ORF">TDIB3V08_LOCUS2107</name>
</gene>